<gene>
    <name evidence="3" type="ORF">SLEP1_g36888</name>
</gene>
<protein>
    <recommendedName>
        <fullName evidence="2">NF-kappa-B-activating protein C-terminal domain-containing protein</fullName>
    </recommendedName>
</protein>
<name>A0AAV5KT44_9ROSI</name>
<comment type="similarity">
    <text evidence="1">Belongs to the NKAP family.</text>
</comment>
<sequence length="134" mass="14574">MKLSKAEINTGVLKFKEMVEAPQERPAPDNEPSVGDAIAKYVQQGKRIPRRGEVGLSAEEILKFQTLGYVMSGSRHQRMNAIRFRKENQVYGAGDKRALASLSLSGGLDSFLASGQELLTSYQSALFANSAAPV</sequence>
<dbReference type="InterPro" id="IPR040466">
    <property type="entry name" value="NKAP"/>
</dbReference>
<dbReference type="EMBL" id="BPVZ01000077">
    <property type="protein sequence ID" value="GKV27753.1"/>
    <property type="molecule type" value="Genomic_DNA"/>
</dbReference>
<evidence type="ECO:0000313" key="4">
    <source>
        <dbReference type="Proteomes" id="UP001054252"/>
    </source>
</evidence>
<reference evidence="3 4" key="1">
    <citation type="journal article" date="2021" name="Commun. Biol.">
        <title>The genome of Shorea leprosula (Dipterocarpaceae) highlights the ecological relevance of drought in aseasonal tropical rainforests.</title>
        <authorList>
            <person name="Ng K.K.S."/>
            <person name="Kobayashi M.J."/>
            <person name="Fawcett J.A."/>
            <person name="Hatakeyama M."/>
            <person name="Paape T."/>
            <person name="Ng C.H."/>
            <person name="Ang C.C."/>
            <person name="Tnah L.H."/>
            <person name="Lee C.T."/>
            <person name="Nishiyama T."/>
            <person name="Sese J."/>
            <person name="O'Brien M.J."/>
            <person name="Copetti D."/>
            <person name="Mohd Noor M.I."/>
            <person name="Ong R.C."/>
            <person name="Putra M."/>
            <person name="Sireger I.Z."/>
            <person name="Indrioko S."/>
            <person name="Kosugi Y."/>
            <person name="Izuno A."/>
            <person name="Isagi Y."/>
            <person name="Lee S.L."/>
            <person name="Shimizu K.K."/>
        </authorList>
    </citation>
    <scope>NUCLEOTIDE SEQUENCE [LARGE SCALE GENOMIC DNA]</scope>
    <source>
        <strain evidence="3">214</strain>
    </source>
</reference>
<dbReference type="PANTHER" id="PTHR13087">
    <property type="entry name" value="NF-KAPPA B ACTIVATING PROTEIN"/>
    <property type="match status" value="1"/>
</dbReference>
<dbReference type="AlphaFoldDB" id="A0AAV5KT44"/>
<evidence type="ECO:0000313" key="3">
    <source>
        <dbReference type="EMBL" id="GKV27753.1"/>
    </source>
</evidence>
<feature type="domain" description="NF-kappa-B-activating protein C-terminal" evidence="2">
    <location>
        <begin position="34"/>
        <end position="102"/>
    </location>
</feature>
<evidence type="ECO:0000256" key="1">
    <source>
        <dbReference type="ARBA" id="ARBA00009313"/>
    </source>
</evidence>
<keyword evidence="4" id="KW-1185">Reference proteome</keyword>
<dbReference type="PANTHER" id="PTHR13087:SF0">
    <property type="entry name" value="NFKB ACTIVATING PROTEIN LIKE"/>
    <property type="match status" value="1"/>
</dbReference>
<comment type="caution">
    <text evidence="3">The sequence shown here is derived from an EMBL/GenBank/DDBJ whole genome shotgun (WGS) entry which is preliminary data.</text>
</comment>
<dbReference type="GO" id="GO:0003682">
    <property type="term" value="F:chromatin binding"/>
    <property type="evidence" value="ECO:0007669"/>
    <property type="project" value="InterPro"/>
</dbReference>
<dbReference type="GO" id="GO:0005634">
    <property type="term" value="C:nucleus"/>
    <property type="evidence" value="ECO:0007669"/>
    <property type="project" value="TreeGrafter"/>
</dbReference>
<dbReference type="InterPro" id="IPR009269">
    <property type="entry name" value="NKAP_C"/>
</dbReference>
<dbReference type="Pfam" id="PF06047">
    <property type="entry name" value="Nkap_C"/>
    <property type="match status" value="1"/>
</dbReference>
<accession>A0AAV5KT44</accession>
<evidence type="ECO:0000259" key="2">
    <source>
        <dbReference type="Pfam" id="PF06047"/>
    </source>
</evidence>
<organism evidence="3 4">
    <name type="scientific">Rubroshorea leprosula</name>
    <dbReference type="NCBI Taxonomy" id="152421"/>
    <lineage>
        <taxon>Eukaryota</taxon>
        <taxon>Viridiplantae</taxon>
        <taxon>Streptophyta</taxon>
        <taxon>Embryophyta</taxon>
        <taxon>Tracheophyta</taxon>
        <taxon>Spermatophyta</taxon>
        <taxon>Magnoliopsida</taxon>
        <taxon>eudicotyledons</taxon>
        <taxon>Gunneridae</taxon>
        <taxon>Pentapetalae</taxon>
        <taxon>rosids</taxon>
        <taxon>malvids</taxon>
        <taxon>Malvales</taxon>
        <taxon>Dipterocarpaceae</taxon>
        <taxon>Rubroshorea</taxon>
    </lineage>
</organism>
<dbReference type="GO" id="GO:0010468">
    <property type="term" value="P:regulation of gene expression"/>
    <property type="evidence" value="ECO:0007669"/>
    <property type="project" value="TreeGrafter"/>
</dbReference>
<proteinExistence type="inferred from homology"/>
<dbReference type="Proteomes" id="UP001054252">
    <property type="component" value="Unassembled WGS sequence"/>
</dbReference>